<gene>
    <name evidence="2" type="ORF">BECKSD772D_GA0070982_10433</name>
</gene>
<sequence length="365" mass="43031">MFLEKFLALASLGRVYKVKKAIGKMVNTDRGVLKITWDDEYSLKVQQELAIYKQQVNVHDLPEIYHYWSNKFLKPMFLRAGFDSIEEFFVRNMFDAAQRTEKGVARFASIGSGNCDLEINLAKLLIDLGLENFIFDCIELNPIMLERGHQLAQRHEMDHKFNFIESDFNTWKAALTKYDAVIANQSLHHVSDLEHLYDQIYNHLEHEGCFVISDMIGRNGHQRWPEALRLVHRFWQELPDNYKYNILLNRHEEIYENWDCSKEGFEGIRAEEVLPLLLCRFKCQKFIGFGNVIDIFVDRCFGHHFNPNNESDKDFIDRVHEEDERGIRDGQLTPTHMLAVFAKELNKEPYYSRGISPEKFVRRQS</sequence>
<dbReference type="AlphaFoldDB" id="A0A451BLY3"/>
<dbReference type="PANTHER" id="PTHR43861">
    <property type="entry name" value="TRANS-ACONITATE 2-METHYLTRANSFERASE-RELATED"/>
    <property type="match status" value="1"/>
</dbReference>
<proteinExistence type="predicted"/>
<dbReference type="EMBL" id="CAADHB010000043">
    <property type="protein sequence ID" value="VFK79273.1"/>
    <property type="molecule type" value="Genomic_DNA"/>
</dbReference>
<feature type="domain" description="Methyltransferase" evidence="1">
    <location>
        <begin position="110"/>
        <end position="220"/>
    </location>
</feature>
<keyword evidence="2" id="KW-0808">Transferase</keyword>
<accession>A0A451BLY3</accession>
<dbReference type="Pfam" id="PF13847">
    <property type="entry name" value="Methyltransf_31"/>
    <property type="match status" value="1"/>
</dbReference>
<dbReference type="Gene3D" id="3.40.50.150">
    <property type="entry name" value="Vaccinia Virus protein VP39"/>
    <property type="match status" value="1"/>
</dbReference>
<reference evidence="2" key="1">
    <citation type="submission" date="2019-02" db="EMBL/GenBank/DDBJ databases">
        <authorList>
            <person name="Gruber-Vodicka R. H."/>
            <person name="Seah K. B. B."/>
        </authorList>
    </citation>
    <scope>NUCLEOTIDE SEQUENCE</scope>
    <source>
        <strain evidence="2">BECK_S127</strain>
    </source>
</reference>
<evidence type="ECO:0000313" key="2">
    <source>
        <dbReference type="EMBL" id="VFK79273.1"/>
    </source>
</evidence>
<keyword evidence="2" id="KW-0489">Methyltransferase</keyword>
<protein>
    <submittedName>
        <fullName evidence="2">Methyltransferase domain-containing protein</fullName>
    </submittedName>
</protein>
<dbReference type="CDD" id="cd02440">
    <property type="entry name" value="AdoMet_MTases"/>
    <property type="match status" value="1"/>
</dbReference>
<dbReference type="GO" id="GO:0032259">
    <property type="term" value="P:methylation"/>
    <property type="evidence" value="ECO:0007669"/>
    <property type="project" value="UniProtKB-KW"/>
</dbReference>
<dbReference type="GO" id="GO:0008168">
    <property type="term" value="F:methyltransferase activity"/>
    <property type="evidence" value="ECO:0007669"/>
    <property type="project" value="UniProtKB-KW"/>
</dbReference>
<organism evidence="2">
    <name type="scientific">Candidatus Kentrum sp. SD</name>
    <dbReference type="NCBI Taxonomy" id="2126332"/>
    <lineage>
        <taxon>Bacteria</taxon>
        <taxon>Pseudomonadati</taxon>
        <taxon>Pseudomonadota</taxon>
        <taxon>Gammaproteobacteria</taxon>
        <taxon>Candidatus Kentrum</taxon>
    </lineage>
</organism>
<dbReference type="SUPFAM" id="SSF53335">
    <property type="entry name" value="S-adenosyl-L-methionine-dependent methyltransferases"/>
    <property type="match status" value="1"/>
</dbReference>
<dbReference type="InterPro" id="IPR025714">
    <property type="entry name" value="Methyltranfer_dom"/>
</dbReference>
<dbReference type="PANTHER" id="PTHR43861:SF1">
    <property type="entry name" value="TRANS-ACONITATE 2-METHYLTRANSFERASE"/>
    <property type="match status" value="1"/>
</dbReference>
<name>A0A451BLY3_9GAMM</name>
<evidence type="ECO:0000259" key="1">
    <source>
        <dbReference type="Pfam" id="PF13847"/>
    </source>
</evidence>
<dbReference type="InterPro" id="IPR029063">
    <property type="entry name" value="SAM-dependent_MTases_sf"/>
</dbReference>